<proteinExistence type="predicted"/>
<keyword evidence="2" id="KW-1185">Reference proteome</keyword>
<dbReference type="OrthoDB" id="20534at2759"/>
<accession>A0A8S1MDF2</accession>
<dbReference type="Proteomes" id="UP000692954">
    <property type="component" value="Unassembled WGS sequence"/>
</dbReference>
<organism evidence="1 2">
    <name type="scientific">Paramecium sonneborni</name>
    <dbReference type="NCBI Taxonomy" id="65129"/>
    <lineage>
        <taxon>Eukaryota</taxon>
        <taxon>Sar</taxon>
        <taxon>Alveolata</taxon>
        <taxon>Ciliophora</taxon>
        <taxon>Intramacronucleata</taxon>
        <taxon>Oligohymenophorea</taxon>
        <taxon>Peniculida</taxon>
        <taxon>Parameciidae</taxon>
        <taxon>Paramecium</taxon>
    </lineage>
</organism>
<reference evidence="1" key="1">
    <citation type="submission" date="2021-01" db="EMBL/GenBank/DDBJ databases">
        <authorList>
            <consortium name="Genoscope - CEA"/>
            <person name="William W."/>
        </authorList>
    </citation>
    <scope>NUCLEOTIDE SEQUENCE</scope>
</reference>
<dbReference type="EMBL" id="CAJJDN010000037">
    <property type="protein sequence ID" value="CAD8078327.1"/>
    <property type="molecule type" value="Genomic_DNA"/>
</dbReference>
<evidence type="ECO:0000313" key="2">
    <source>
        <dbReference type="Proteomes" id="UP000692954"/>
    </source>
</evidence>
<gene>
    <name evidence="1" type="ORF">PSON_ATCC_30995.1.T0370243</name>
</gene>
<sequence length="158" mass="18874">MYLSGMLSQGIQIRIIIFQIQLMSLIFSQLIQIHKLSRLFGPEFLQNLTLQNFRYYKPQKLSILPKKCQIQIKVSVCQIKLPYYIGIIKMQKNAQYSAELCAYVGNIQQCLMVIILLKHNQVEQFYRADNYKRKFCSYYPNNICEFDYRKFCSFAYIF</sequence>
<name>A0A8S1MDF2_9CILI</name>
<dbReference type="AlphaFoldDB" id="A0A8S1MDF2"/>
<comment type="caution">
    <text evidence="1">The sequence shown here is derived from an EMBL/GenBank/DDBJ whole genome shotgun (WGS) entry which is preliminary data.</text>
</comment>
<evidence type="ECO:0000313" key="1">
    <source>
        <dbReference type="EMBL" id="CAD8078327.1"/>
    </source>
</evidence>
<protein>
    <submittedName>
        <fullName evidence="1">Uncharacterized protein</fullName>
    </submittedName>
</protein>